<feature type="compositionally biased region" description="Low complexity" evidence="5">
    <location>
        <begin position="19"/>
        <end position="37"/>
    </location>
</feature>
<evidence type="ECO:0000256" key="2">
    <source>
        <dbReference type="ARBA" id="ARBA00009077"/>
    </source>
</evidence>
<dbReference type="Gene3D" id="3.40.640.10">
    <property type="entry name" value="Type I PLP-dependent aspartate aminotransferase-like (Major domain)"/>
    <property type="match status" value="1"/>
</dbReference>
<dbReference type="GO" id="GO:0003962">
    <property type="term" value="F:cystathionine gamma-synthase activity"/>
    <property type="evidence" value="ECO:0007669"/>
    <property type="project" value="UniProtKB-EC"/>
</dbReference>
<dbReference type="InterPro" id="IPR054542">
    <property type="entry name" value="Cys_met_metab_PP"/>
</dbReference>
<dbReference type="NCBIfam" id="NF005871">
    <property type="entry name" value="PRK07811.1"/>
    <property type="match status" value="1"/>
</dbReference>
<reference evidence="6 7" key="1">
    <citation type="submission" date="2023-09" db="EMBL/GenBank/DDBJ databases">
        <title>Description of three actinobacteria isolated from air of manufacturing shop in a pharmaceutical factory.</title>
        <authorList>
            <person name="Zhang D.-F."/>
        </authorList>
    </citation>
    <scope>NUCLEOTIDE SEQUENCE [LARGE SCALE GENOMIC DNA]</scope>
    <source>
        <strain evidence="6 7">LY-0111</strain>
    </source>
</reference>
<evidence type="ECO:0000313" key="7">
    <source>
        <dbReference type="Proteomes" id="UP001251870"/>
    </source>
</evidence>
<dbReference type="CDD" id="cd00614">
    <property type="entry name" value="CGS_like"/>
    <property type="match status" value="1"/>
</dbReference>
<evidence type="ECO:0000256" key="1">
    <source>
        <dbReference type="ARBA" id="ARBA00001933"/>
    </source>
</evidence>
<feature type="region of interest" description="Disordered" evidence="5">
    <location>
        <begin position="1"/>
        <end position="41"/>
    </location>
</feature>
<dbReference type="RefSeq" id="WP_310548755.1">
    <property type="nucleotide sequence ID" value="NZ_JAVKGR010000011.1"/>
</dbReference>
<dbReference type="Pfam" id="PF01053">
    <property type="entry name" value="Cys_Met_Meta_PP"/>
    <property type="match status" value="1"/>
</dbReference>
<dbReference type="InterPro" id="IPR000277">
    <property type="entry name" value="Cys/Met-Metab_PyrdxlP-dep_enz"/>
</dbReference>
<keyword evidence="6" id="KW-0808">Transferase</keyword>
<keyword evidence="7" id="KW-1185">Reference proteome</keyword>
<dbReference type="PANTHER" id="PTHR11808:SF15">
    <property type="entry name" value="CYSTATHIONINE GAMMA-LYASE"/>
    <property type="match status" value="1"/>
</dbReference>
<accession>A0ABU2DTD3</accession>
<proteinExistence type="inferred from homology"/>
<dbReference type="PANTHER" id="PTHR11808">
    <property type="entry name" value="TRANS-SULFURATION ENZYME FAMILY MEMBER"/>
    <property type="match status" value="1"/>
</dbReference>
<dbReference type="InterPro" id="IPR015421">
    <property type="entry name" value="PyrdxlP-dep_Trfase_major"/>
</dbReference>
<name>A0ABU2DTD3_9MICC</name>
<keyword evidence="3 4" id="KW-0663">Pyridoxal phosphate</keyword>
<comment type="cofactor">
    <cofactor evidence="1 4">
        <name>pyridoxal 5'-phosphate</name>
        <dbReference type="ChEBI" id="CHEBI:597326"/>
    </cofactor>
</comment>
<protein>
    <submittedName>
        <fullName evidence="6">Cystathionine gamma-synthase</fullName>
        <ecNumber evidence="6">2.5.1.48</ecNumber>
    </submittedName>
</protein>
<dbReference type="PROSITE" id="PS00868">
    <property type="entry name" value="CYS_MET_METAB_PP"/>
    <property type="match status" value="1"/>
</dbReference>
<gene>
    <name evidence="6" type="ORF">RIL96_09330</name>
</gene>
<dbReference type="SUPFAM" id="SSF53383">
    <property type="entry name" value="PLP-dependent transferases"/>
    <property type="match status" value="1"/>
</dbReference>
<evidence type="ECO:0000313" key="6">
    <source>
        <dbReference type="EMBL" id="MDR8019763.1"/>
    </source>
</evidence>
<evidence type="ECO:0000256" key="4">
    <source>
        <dbReference type="RuleBase" id="RU362118"/>
    </source>
</evidence>
<comment type="caution">
    <text evidence="6">The sequence shown here is derived from an EMBL/GenBank/DDBJ whole genome shotgun (WGS) entry which is preliminary data.</text>
</comment>
<dbReference type="EC" id="2.5.1.48" evidence="6"/>
<dbReference type="Gene3D" id="3.90.1150.10">
    <property type="entry name" value="Aspartate Aminotransferase, domain 1"/>
    <property type="match status" value="1"/>
</dbReference>
<dbReference type="InterPro" id="IPR015422">
    <property type="entry name" value="PyrdxlP-dep_Trfase_small"/>
</dbReference>
<dbReference type="PIRSF" id="PIRSF001434">
    <property type="entry name" value="CGS"/>
    <property type="match status" value="1"/>
</dbReference>
<sequence>MTDPTTDPTTGHTADHATGHTASGPTASPAGAAGAEAPGRRPRGFATAAVHAGQEFDPTTGAVVPPLHLSSTYAQDGIGGLRNGYEYGRSANPTRTSLQVQLAAAEGGSYAFSFGSGLAAEDAVIRAVMRPGQRIVMGNDAYGGTYRLISRIHGAWGIEATPMDLSDVDRVAEAMSAPEAAVLWVETPSNPLMAITDIEALAKIARSTDALLVVDNTFATPYLQQPLALGADVVVHSTTKYIGGHSDVVGGAAIVDDADLAEKIGFQQFAVGAISGPLDAYLATRGLKTLAVRMDRHCRNAEAIAAHLVDHPAVERVLYPGLADHPGHELAKRQMSGFGGMVSVQLAGGEPAARKVAEGTKLFQLAESLGGIESLMNFPHEMTHASVQGTELAVPENLLRLSVGIEDVRDLIDDIDDALAGL</sequence>
<evidence type="ECO:0000256" key="3">
    <source>
        <dbReference type="ARBA" id="ARBA00022898"/>
    </source>
</evidence>
<evidence type="ECO:0000256" key="5">
    <source>
        <dbReference type="SAM" id="MobiDB-lite"/>
    </source>
</evidence>
<comment type="similarity">
    <text evidence="2 4">Belongs to the trans-sulfuration enzymes family.</text>
</comment>
<dbReference type="EMBL" id="JAVKGR010000011">
    <property type="protein sequence ID" value="MDR8019763.1"/>
    <property type="molecule type" value="Genomic_DNA"/>
</dbReference>
<dbReference type="InterPro" id="IPR015424">
    <property type="entry name" value="PyrdxlP-dep_Trfase"/>
</dbReference>
<dbReference type="Proteomes" id="UP001251870">
    <property type="component" value="Unassembled WGS sequence"/>
</dbReference>
<feature type="compositionally biased region" description="Low complexity" evidence="5">
    <location>
        <begin position="1"/>
        <end position="12"/>
    </location>
</feature>
<organism evidence="6 7">
    <name type="scientific">Nesterenkonia aerolata</name>
    <dbReference type="NCBI Taxonomy" id="3074079"/>
    <lineage>
        <taxon>Bacteria</taxon>
        <taxon>Bacillati</taxon>
        <taxon>Actinomycetota</taxon>
        <taxon>Actinomycetes</taxon>
        <taxon>Micrococcales</taxon>
        <taxon>Micrococcaceae</taxon>
        <taxon>Nesterenkonia</taxon>
    </lineage>
</organism>